<evidence type="ECO:0000256" key="1">
    <source>
        <dbReference type="SAM" id="Coils"/>
    </source>
</evidence>
<dbReference type="Proteomes" id="UP000654075">
    <property type="component" value="Unassembled WGS sequence"/>
</dbReference>
<dbReference type="EMBL" id="CAJNNV010025404">
    <property type="protein sequence ID" value="CAE8614313.1"/>
    <property type="molecule type" value="Genomic_DNA"/>
</dbReference>
<sequence>VLEEGSSRLAEVKPPPPRPVLAGRVACARGAGASAVQALKVSKEPPAGLKGCGRWVGMGHGKTDDSDFLWLEAVERTHVREKQLRAEEQEALEEAGRRATLEEQARLEAEEARRLQAERQRQRVEALVLARAAKRQHALAEAASKKSDEAEAFLAAVVVRKQQERELRSMALEERAWRQELFRRTANAELLTQRAGQELVLQAACRAEADEAARRQAAEEEAAAAARAADLLCWERQAMEDADLDSRDAAAAAQDAAWSESVRCSKVDLREERARSSRESTAMACEDASSQALRGHEWRKQFVQLSVRAVLEAASTAVLQRLAARAEQQEQLCRAAAALQLKEERVALEREDQLSHLREARDAQSRADDDWRKVVVERKSAEQSLRASEAAESAAMAQEDSRARQARSCEGGLRQQQQQQLQAKLYSEASADARSFLATCCQGVIQRLLAEADALKEHEELAASAALATELQAMRHQEALNRAKLEREAEEQARRQEQELCRLRAQQVEAQKEEQRRLRLQLEMDREFRLRKAQHVRSKDETAVQQVQEAAAERRRRLRAEQLEAEVAALSDLQHGQAEARQRAAEAESLRRAAGALAEDRRRALAEARQQEQLLAAEAKAFEELYRQNRSLVSAARQRELAVAEEGRESPAANSLGPTRGAYASQAQHMDTHGVQGASPSRSSAETAGPSGRQGPIVDVSQEVTKVPQVSSSPLAEGSERLRGNAGALLAFAQTFSASYGAVPSSPSSGNMLEGRGTSLADDDSVSQLFGGRGTFFTDANFDP</sequence>
<gene>
    <name evidence="3" type="ORF">PGLA1383_LOCUS32039</name>
</gene>
<keyword evidence="4" id="KW-1185">Reference proteome</keyword>
<evidence type="ECO:0000256" key="2">
    <source>
        <dbReference type="SAM" id="MobiDB-lite"/>
    </source>
</evidence>
<reference evidence="3" key="1">
    <citation type="submission" date="2021-02" db="EMBL/GenBank/DDBJ databases">
        <authorList>
            <person name="Dougan E. K."/>
            <person name="Rhodes N."/>
            <person name="Thang M."/>
            <person name="Chan C."/>
        </authorList>
    </citation>
    <scope>NUCLEOTIDE SEQUENCE</scope>
</reference>
<dbReference type="AlphaFoldDB" id="A0A813FUG4"/>
<name>A0A813FUG4_POLGL</name>
<comment type="caution">
    <text evidence="3">The sequence shown here is derived from an EMBL/GenBank/DDBJ whole genome shotgun (WGS) entry which is preliminary data.</text>
</comment>
<proteinExistence type="predicted"/>
<feature type="region of interest" description="Disordered" evidence="2">
    <location>
        <begin position="643"/>
        <end position="699"/>
    </location>
</feature>
<evidence type="ECO:0000313" key="3">
    <source>
        <dbReference type="EMBL" id="CAE8614313.1"/>
    </source>
</evidence>
<organism evidence="3 4">
    <name type="scientific">Polarella glacialis</name>
    <name type="common">Dinoflagellate</name>
    <dbReference type="NCBI Taxonomy" id="89957"/>
    <lineage>
        <taxon>Eukaryota</taxon>
        <taxon>Sar</taxon>
        <taxon>Alveolata</taxon>
        <taxon>Dinophyceae</taxon>
        <taxon>Suessiales</taxon>
        <taxon>Suessiaceae</taxon>
        <taxon>Polarella</taxon>
    </lineage>
</organism>
<feature type="region of interest" description="Disordered" evidence="2">
    <location>
        <begin position="741"/>
        <end position="766"/>
    </location>
</feature>
<feature type="compositionally biased region" description="Low complexity" evidence="2">
    <location>
        <begin position="385"/>
        <end position="398"/>
    </location>
</feature>
<protein>
    <submittedName>
        <fullName evidence="3">Uncharacterized protein</fullName>
    </submittedName>
</protein>
<feature type="coiled-coil region" evidence="1">
    <location>
        <begin position="468"/>
        <end position="564"/>
    </location>
</feature>
<feature type="coiled-coil region" evidence="1">
    <location>
        <begin position="84"/>
        <end position="127"/>
    </location>
</feature>
<accession>A0A813FUG4</accession>
<evidence type="ECO:0000313" key="4">
    <source>
        <dbReference type="Proteomes" id="UP000654075"/>
    </source>
</evidence>
<feature type="region of interest" description="Disordered" evidence="2">
    <location>
        <begin position="385"/>
        <end position="411"/>
    </location>
</feature>
<keyword evidence="1" id="KW-0175">Coiled coil</keyword>
<feature type="non-terminal residue" evidence="3">
    <location>
        <position position="1"/>
    </location>
</feature>